<dbReference type="PANTHER" id="PTHR30328:SF54">
    <property type="entry name" value="HTH-TYPE TRANSCRIPTIONAL REPRESSOR SCO4008"/>
    <property type="match status" value="1"/>
</dbReference>
<dbReference type="PROSITE" id="PS50977">
    <property type="entry name" value="HTH_TETR_2"/>
    <property type="match status" value="1"/>
</dbReference>
<keyword evidence="1 2" id="KW-0238">DNA-binding</keyword>
<dbReference type="Pfam" id="PF00440">
    <property type="entry name" value="TetR_N"/>
    <property type="match status" value="1"/>
</dbReference>
<evidence type="ECO:0000256" key="1">
    <source>
        <dbReference type="ARBA" id="ARBA00023125"/>
    </source>
</evidence>
<evidence type="ECO:0000259" key="3">
    <source>
        <dbReference type="PROSITE" id="PS50977"/>
    </source>
</evidence>
<dbReference type="RefSeq" id="WP_207256805.1">
    <property type="nucleotide sequence ID" value="NZ_JAFMPP010000003.1"/>
</dbReference>
<feature type="domain" description="HTH tetR-type" evidence="3">
    <location>
        <begin position="27"/>
        <end position="87"/>
    </location>
</feature>
<dbReference type="InterPro" id="IPR001647">
    <property type="entry name" value="HTH_TetR"/>
</dbReference>
<dbReference type="GO" id="GO:0003677">
    <property type="term" value="F:DNA binding"/>
    <property type="evidence" value="ECO:0007669"/>
    <property type="project" value="UniProtKB-UniRule"/>
</dbReference>
<name>A0A939FU88_9HYPH</name>
<dbReference type="PRINTS" id="PR00455">
    <property type="entry name" value="HTHTETR"/>
</dbReference>
<dbReference type="Proteomes" id="UP000664122">
    <property type="component" value="Unassembled WGS sequence"/>
</dbReference>
<dbReference type="SUPFAM" id="SSF46689">
    <property type="entry name" value="Homeodomain-like"/>
    <property type="match status" value="1"/>
</dbReference>
<gene>
    <name evidence="4" type="ORF">J1C48_05635</name>
</gene>
<evidence type="ECO:0000313" key="5">
    <source>
        <dbReference type="Proteomes" id="UP000664122"/>
    </source>
</evidence>
<keyword evidence="5" id="KW-1185">Reference proteome</keyword>
<reference evidence="4" key="1">
    <citation type="submission" date="2021-03" db="EMBL/GenBank/DDBJ databases">
        <title>Whole genome sequence of Jiella sp. CQZ9-1.</title>
        <authorList>
            <person name="Tuo L."/>
        </authorList>
    </citation>
    <scope>NUCLEOTIDE SEQUENCE</scope>
    <source>
        <strain evidence="4">CQZ9-1</strain>
    </source>
</reference>
<dbReference type="GO" id="GO:0045892">
    <property type="term" value="P:negative regulation of DNA-templated transcription"/>
    <property type="evidence" value="ECO:0007669"/>
    <property type="project" value="InterPro"/>
</dbReference>
<dbReference type="InterPro" id="IPR013573">
    <property type="entry name" value="Tscrpt_reg_YcdC_C"/>
</dbReference>
<evidence type="ECO:0000256" key="2">
    <source>
        <dbReference type="PROSITE-ProRule" id="PRU00335"/>
    </source>
</evidence>
<proteinExistence type="predicted"/>
<dbReference type="InterPro" id="IPR009057">
    <property type="entry name" value="Homeodomain-like_sf"/>
</dbReference>
<dbReference type="Pfam" id="PF08362">
    <property type="entry name" value="TetR_C_3"/>
    <property type="match status" value="1"/>
</dbReference>
<dbReference type="Gene3D" id="1.10.357.10">
    <property type="entry name" value="Tetracycline Repressor, domain 2"/>
    <property type="match status" value="1"/>
</dbReference>
<dbReference type="InterPro" id="IPR036271">
    <property type="entry name" value="Tet_transcr_reg_TetR-rel_C_sf"/>
</dbReference>
<dbReference type="SUPFAM" id="SSF48498">
    <property type="entry name" value="Tetracyclin repressor-like, C-terminal domain"/>
    <property type="match status" value="1"/>
</dbReference>
<dbReference type="AlphaFoldDB" id="A0A939FU88"/>
<dbReference type="EMBL" id="JAFMPP010000003">
    <property type="protein sequence ID" value="MBO0662048.1"/>
    <property type="molecule type" value="Genomic_DNA"/>
</dbReference>
<evidence type="ECO:0000313" key="4">
    <source>
        <dbReference type="EMBL" id="MBO0662048.1"/>
    </source>
</evidence>
<comment type="caution">
    <text evidence="4">The sequence shown here is derived from an EMBL/GenBank/DDBJ whole genome shotgun (WGS) entry which is preliminary data.</text>
</comment>
<dbReference type="InterPro" id="IPR050109">
    <property type="entry name" value="HTH-type_TetR-like_transc_reg"/>
</dbReference>
<sequence length="223" mass="24972">MGAVLDAKAYASKADRDSNRQSTRIQTINREIILDAAIAVFAVHGFRGSTVDQIAAKAEMSKPNLLYYFRRKQDIYRAVLEHTLDDWLTPLSAIDPQGDPIEELRRYITLKLKMSAENPAASRLFANEILAGAPVIGDFLKTRLRQLVHEKAGVIRRWVAEGRLAPVDPTHLIFTVWAVTQHYADFDVQIRAVLGSQIDQPGFREQTAQAVLTIVLNGIRPRG</sequence>
<feature type="DNA-binding region" description="H-T-H motif" evidence="2">
    <location>
        <begin position="50"/>
        <end position="69"/>
    </location>
</feature>
<dbReference type="PANTHER" id="PTHR30328">
    <property type="entry name" value="TRANSCRIPTIONAL REPRESSOR"/>
    <property type="match status" value="1"/>
</dbReference>
<dbReference type="Gene3D" id="1.10.10.60">
    <property type="entry name" value="Homeodomain-like"/>
    <property type="match status" value="1"/>
</dbReference>
<protein>
    <submittedName>
        <fullName evidence="4">TetR family transcriptional regulator C-terminal domain-containing protein</fullName>
    </submittedName>
</protein>
<organism evidence="4 5">
    <name type="scientific">Jiella flava</name>
    <dbReference type="NCBI Taxonomy" id="2816857"/>
    <lineage>
        <taxon>Bacteria</taxon>
        <taxon>Pseudomonadati</taxon>
        <taxon>Pseudomonadota</taxon>
        <taxon>Alphaproteobacteria</taxon>
        <taxon>Hyphomicrobiales</taxon>
        <taxon>Aurantimonadaceae</taxon>
        <taxon>Jiella</taxon>
    </lineage>
</organism>
<accession>A0A939FU88</accession>